<feature type="compositionally biased region" description="Polar residues" evidence="1">
    <location>
        <begin position="1"/>
        <end position="14"/>
    </location>
</feature>
<feature type="region of interest" description="Disordered" evidence="1">
    <location>
        <begin position="1"/>
        <end position="176"/>
    </location>
</feature>
<reference evidence="2" key="1">
    <citation type="submission" date="2023-06" db="EMBL/GenBank/DDBJ databases">
        <title>Genome-scale phylogeny and comparative genomics of the fungal order Sordariales.</title>
        <authorList>
            <consortium name="Lawrence Berkeley National Laboratory"/>
            <person name="Hensen N."/>
            <person name="Bonometti L."/>
            <person name="Westerberg I."/>
            <person name="Brannstrom I.O."/>
            <person name="Guillou S."/>
            <person name="Cros-Aarteil S."/>
            <person name="Calhoun S."/>
            <person name="Haridas S."/>
            <person name="Kuo A."/>
            <person name="Mondo S."/>
            <person name="Pangilinan J."/>
            <person name="Riley R."/>
            <person name="Labutti K."/>
            <person name="Andreopoulos B."/>
            <person name="Lipzen A."/>
            <person name="Chen C."/>
            <person name="Yanf M."/>
            <person name="Daum C."/>
            <person name="Ng V."/>
            <person name="Clum A."/>
            <person name="Steindorff A."/>
            <person name="Ohm R."/>
            <person name="Martin F."/>
            <person name="Silar P."/>
            <person name="Natvig D."/>
            <person name="Lalanne C."/>
            <person name="Gautier V."/>
            <person name="Ament-Velasquez S.L."/>
            <person name="Kruys A."/>
            <person name="Hutchinson M.I."/>
            <person name="Powell A.J."/>
            <person name="Barry K."/>
            <person name="Miller A.N."/>
            <person name="Grigoriev I.V."/>
            <person name="Debuchy R."/>
            <person name="Gladieux P."/>
            <person name="Thoren M.H."/>
            <person name="Johannesson H."/>
        </authorList>
    </citation>
    <scope>NUCLEOTIDE SEQUENCE</scope>
    <source>
        <strain evidence="2">8032-3</strain>
    </source>
</reference>
<feature type="compositionally biased region" description="Basic and acidic residues" evidence="1">
    <location>
        <begin position="296"/>
        <end position="305"/>
    </location>
</feature>
<dbReference type="GeneID" id="85307037"/>
<dbReference type="Proteomes" id="UP001244011">
    <property type="component" value="Unassembled WGS sequence"/>
</dbReference>
<evidence type="ECO:0000313" key="3">
    <source>
        <dbReference type="Proteomes" id="UP001244011"/>
    </source>
</evidence>
<dbReference type="RefSeq" id="XP_060289155.1">
    <property type="nucleotide sequence ID" value="XM_060423850.1"/>
</dbReference>
<accession>A0AAJ0CCV3</accession>
<feature type="compositionally biased region" description="Polar residues" evidence="1">
    <location>
        <begin position="267"/>
        <end position="282"/>
    </location>
</feature>
<evidence type="ECO:0000256" key="1">
    <source>
        <dbReference type="SAM" id="MobiDB-lite"/>
    </source>
</evidence>
<sequence length="305" mass="33732">MQSVPSDRVQSYGSMPSAYSPVERVASGGSRSAHVQANHRDQGYYMPPPQSVGQAASRDFPSQQDIRRGSLELSRNEPPNSEYRVPPRMRRRNPYVGSWVREQQHGDPSGYPNEPSSETHMNRFPQQYEEEIGAALTPDVEFGPAPGNTAWRPRSSDSSHGSVASSAASSGADVPYGFDRSYGYNTLYGTRVPRRPAHWGDRFPQDEGPSMRPSMGTGAHGRQPGYGMVLPKQRRNGPDLSGRATTTPHAKYSRETHESLRHGHHQMTASSPRLSPAHQTPNSFPPPSGNSLIPYEAREKRPLVY</sequence>
<feature type="compositionally biased region" description="Basic and acidic residues" evidence="1">
    <location>
        <begin position="252"/>
        <end position="261"/>
    </location>
</feature>
<keyword evidence="3" id="KW-1185">Reference proteome</keyword>
<comment type="caution">
    <text evidence="2">The sequence shown here is derived from an EMBL/GenBank/DDBJ whole genome shotgun (WGS) entry which is preliminary data.</text>
</comment>
<proteinExistence type="predicted"/>
<name>A0AAJ0CCV3_9PEZI</name>
<dbReference type="AlphaFoldDB" id="A0AAJ0CCV3"/>
<protein>
    <submittedName>
        <fullName evidence="2">Uncharacterized protein</fullName>
    </submittedName>
</protein>
<gene>
    <name evidence="2" type="ORF">QBC33DRAFT_35230</name>
</gene>
<feature type="region of interest" description="Disordered" evidence="1">
    <location>
        <begin position="190"/>
        <end position="305"/>
    </location>
</feature>
<dbReference type="EMBL" id="MU838997">
    <property type="protein sequence ID" value="KAK1772942.1"/>
    <property type="molecule type" value="Genomic_DNA"/>
</dbReference>
<organism evidence="2 3">
    <name type="scientific">Phialemonium atrogriseum</name>
    <dbReference type="NCBI Taxonomy" id="1093897"/>
    <lineage>
        <taxon>Eukaryota</taxon>
        <taxon>Fungi</taxon>
        <taxon>Dikarya</taxon>
        <taxon>Ascomycota</taxon>
        <taxon>Pezizomycotina</taxon>
        <taxon>Sordariomycetes</taxon>
        <taxon>Sordariomycetidae</taxon>
        <taxon>Cephalothecales</taxon>
        <taxon>Cephalothecaceae</taxon>
        <taxon>Phialemonium</taxon>
    </lineage>
</organism>
<feature type="compositionally biased region" description="Low complexity" evidence="1">
    <location>
        <begin position="156"/>
        <end position="174"/>
    </location>
</feature>
<evidence type="ECO:0000313" key="2">
    <source>
        <dbReference type="EMBL" id="KAK1772942.1"/>
    </source>
</evidence>